<name>A0A8S5RSS7_9CAUD</name>
<dbReference type="InterPro" id="IPR046109">
    <property type="entry name" value="DUF6046"/>
</dbReference>
<protein>
    <recommendedName>
        <fullName evidence="1">DUF6046 domain-containing protein</fullName>
    </recommendedName>
</protein>
<dbReference type="Pfam" id="PF19512">
    <property type="entry name" value="DUF6046"/>
    <property type="match status" value="1"/>
</dbReference>
<organism evidence="2">
    <name type="scientific">Myoviridae sp. ctQV19</name>
    <dbReference type="NCBI Taxonomy" id="2827607"/>
    <lineage>
        <taxon>Viruses</taxon>
        <taxon>Duplodnaviria</taxon>
        <taxon>Heunggongvirae</taxon>
        <taxon>Uroviricota</taxon>
        <taxon>Caudoviricetes</taxon>
    </lineage>
</organism>
<accession>A0A8S5RSS7</accession>
<reference evidence="2" key="1">
    <citation type="journal article" date="2021" name="Proc. Natl. Acad. Sci. U.S.A.">
        <title>A Catalog of Tens of Thousands of Viruses from Human Metagenomes Reveals Hidden Associations with Chronic Diseases.</title>
        <authorList>
            <person name="Tisza M.J."/>
            <person name="Buck C.B."/>
        </authorList>
    </citation>
    <scope>NUCLEOTIDE SEQUENCE</scope>
    <source>
        <strain evidence="2">CtQV19</strain>
    </source>
</reference>
<feature type="domain" description="DUF6046" evidence="1">
    <location>
        <begin position="97"/>
        <end position="216"/>
    </location>
</feature>
<sequence>MTDKEILGIDNRVVLGQLFKLAFGTTPIYMPFPIGKPQEVDMSGYQAELKEEPVYKDVARQSIYGTPVVFPIMFRGGTFKKYDDKGKIVDFSMSDFWLPDATMVDFSRAKNIVKTNVLGSNGTVKEIYGFDDWNIRIRALCIKGRDMTARDFEKHLTEWFQITGSIGVQGSLFLEKGITSIVLEDMDIKSITGSPDVIPIEFQAVSDEAIELQITKR</sequence>
<dbReference type="EMBL" id="BK057801">
    <property type="protein sequence ID" value="DAE92518.1"/>
    <property type="molecule type" value="Genomic_DNA"/>
</dbReference>
<evidence type="ECO:0000313" key="2">
    <source>
        <dbReference type="EMBL" id="DAE92518.1"/>
    </source>
</evidence>
<evidence type="ECO:0000259" key="1">
    <source>
        <dbReference type="Pfam" id="PF19512"/>
    </source>
</evidence>
<proteinExistence type="predicted"/>